<dbReference type="AlphaFoldDB" id="A0A3S3UG83"/>
<evidence type="ECO:0000256" key="5">
    <source>
        <dbReference type="PROSITE-ProRule" id="PRU10141"/>
    </source>
</evidence>
<dbReference type="Pfam" id="PF13360">
    <property type="entry name" value="PQQ_2"/>
    <property type="match status" value="1"/>
</dbReference>
<dbReference type="GO" id="GO:0004674">
    <property type="term" value="F:protein serine/threonine kinase activity"/>
    <property type="evidence" value="ECO:0007669"/>
    <property type="project" value="TreeGrafter"/>
</dbReference>
<proteinExistence type="predicted"/>
<dbReference type="PROSITE" id="PS50011">
    <property type="entry name" value="PROTEIN_KINASE_DOM"/>
    <property type="match status" value="1"/>
</dbReference>
<evidence type="ECO:0000256" key="6">
    <source>
        <dbReference type="SAM" id="MobiDB-lite"/>
    </source>
</evidence>
<keyword evidence="4 5" id="KW-0067">ATP-binding</keyword>
<evidence type="ECO:0000256" key="1">
    <source>
        <dbReference type="ARBA" id="ARBA00022679"/>
    </source>
</evidence>
<feature type="compositionally biased region" description="Basic residues" evidence="6">
    <location>
        <begin position="15"/>
        <end position="24"/>
    </location>
</feature>
<dbReference type="CDD" id="cd14014">
    <property type="entry name" value="STKc_PknB_like"/>
    <property type="match status" value="1"/>
</dbReference>
<evidence type="ECO:0000256" key="4">
    <source>
        <dbReference type="ARBA" id="ARBA00022840"/>
    </source>
</evidence>
<dbReference type="Pfam" id="PF00069">
    <property type="entry name" value="Pkinase"/>
    <property type="match status" value="1"/>
</dbReference>
<dbReference type="SMART" id="SM00220">
    <property type="entry name" value="S_TKc"/>
    <property type="match status" value="1"/>
</dbReference>
<dbReference type="PANTHER" id="PTHR43289">
    <property type="entry name" value="MITOGEN-ACTIVATED PROTEIN KINASE KINASE KINASE 20-RELATED"/>
    <property type="match status" value="1"/>
</dbReference>
<feature type="compositionally biased region" description="Basic and acidic residues" evidence="6">
    <location>
        <begin position="34"/>
        <end position="46"/>
    </location>
</feature>
<feature type="compositionally biased region" description="Pro residues" evidence="6">
    <location>
        <begin position="119"/>
        <end position="129"/>
    </location>
</feature>
<evidence type="ECO:0000256" key="2">
    <source>
        <dbReference type="ARBA" id="ARBA00022741"/>
    </source>
</evidence>
<dbReference type="OrthoDB" id="155383at2"/>
<keyword evidence="3" id="KW-0418">Kinase</keyword>
<keyword evidence="2 5" id="KW-0547">Nucleotide-binding</keyword>
<dbReference type="InterPro" id="IPR015943">
    <property type="entry name" value="WD40/YVTN_repeat-like_dom_sf"/>
</dbReference>
<keyword evidence="1" id="KW-0808">Transferase</keyword>
<protein>
    <recommendedName>
        <fullName evidence="7">Protein kinase domain-containing protein</fullName>
    </recommendedName>
</protein>
<dbReference type="SMART" id="SM00564">
    <property type="entry name" value="PQQ"/>
    <property type="match status" value="5"/>
</dbReference>
<comment type="caution">
    <text evidence="8">The sequence shown here is derived from an EMBL/GenBank/DDBJ whole genome shotgun (WGS) entry which is preliminary data.</text>
</comment>
<dbReference type="InterPro" id="IPR017441">
    <property type="entry name" value="Protein_kinase_ATP_BS"/>
</dbReference>
<dbReference type="InterPro" id="IPR000719">
    <property type="entry name" value="Prot_kinase_dom"/>
</dbReference>
<gene>
    <name evidence="8" type="ORF">EOT10_17870</name>
</gene>
<name>A0A3S3UG83_9ACTN</name>
<dbReference type="PANTHER" id="PTHR43289:SF34">
    <property type="entry name" value="SERINE_THREONINE-PROTEIN KINASE YBDM-RELATED"/>
    <property type="match status" value="1"/>
</dbReference>
<reference evidence="8 9" key="1">
    <citation type="submission" date="2019-01" db="EMBL/GenBank/DDBJ databases">
        <title>Genome sequences of Streptomyces and Rhizobium isolates collected from root and soil.</title>
        <authorList>
            <person name="Chhettri S."/>
            <person name="Sevigny J.L."/>
            <person name="Sen A."/>
            <person name="Ennis N."/>
            <person name="Tisa L."/>
        </authorList>
    </citation>
    <scope>NUCLEOTIDE SEQUENCE [LARGE SCALE GENOMIC DNA]</scope>
    <source>
        <strain evidence="8 9">San01</strain>
    </source>
</reference>
<dbReference type="Gene3D" id="1.10.510.10">
    <property type="entry name" value="Transferase(Phosphotransferase) domain 1"/>
    <property type="match status" value="1"/>
</dbReference>
<keyword evidence="9" id="KW-1185">Reference proteome</keyword>
<dbReference type="InterPro" id="IPR008271">
    <property type="entry name" value="Ser/Thr_kinase_AS"/>
</dbReference>
<dbReference type="Gene3D" id="2.130.10.10">
    <property type="entry name" value="YVTN repeat-like/Quinoprotein amine dehydrogenase"/>
    <property type="match status" value="1"/>
</dbReference>
<feature type="region of interest" description="Disordered" evidence="6">
    <location>
        <begin position="1"/>
        <end position="148"/>
    </location>
</feature>
<dbReference type="InterPro" id="IPR018391">
    <property type="entry name" value="PQQ_b-propeller_rpt"/>
</dbReference>
<dbReference type="InterPro" id="IPR011047">
    <property type="entry name" value="Quinoprotein_ADH-like_sf"/>
</dbReference>
<accession>A0A3S3UG83</accession>
<feature type="compositionally biased region" description="Low complexity" evidence="6">
    <location>
        <begin position="130"/>
        <end position="148"/>
    </location>
</feature>
<dbReference type="PROSITE" id="PS00108">
    <property type="entry name" value="PROTEIN_KINASE_ST"/>
    <property type="match status" value="1"/>
</dbReference>
<feature type="binding site" evidence="5">
    <location>
        <position position="183"/>
    </location>
    <ligand>
        <name>ATP</name>
        <dbReference type="ChEBI" id="CHEBI:30616"/>
    </ligand>
</feature>
<dbReference type="EMBL" id="RZYA01000007">
    <property type="protein sequence ID" value="RVU23918.1"/>
    <property type="molecule type" value="Genomic_DNA"/>
</dbReference>
<dbReference type="SUPFAM" id="SSF50998">
    <property type="entry name" value="Quinoprotein alcohol dehydrogenase-like"/>
    <property type="match status" value="1"/>
</dbReference>
<dbReference type="GO" id="GO:0005524">
    <property type="term" value="F:ATP binding"/>
    <property type="evidence" value="ECO:0007669"/>
    <property type="project" value="UniProtKB-UniRule"/>
</dbReference>
<feature type="compositionally biased region" description="Basic and acidic residues" evidence="6">
    <location>
        <begin position="79"/>
        <end position="93"/>
    </location>
</feature>
<dbReference type="InterPro" id="IPR002372">
    <property type="entry name" value="PQQ_rpt_dom"/>
</dbReference>
<dbReference type="InterPro" id="IPR011009">
    <property type="entry name" value="Kinase-like_dom_sf"/>
</dbReference>
<dbReference type="SUPFAM" id="SSF56112">
    <property type="entry name" value="Protein kinase-like (PK-like)"/>
    <property type="match status" value="1"/>
</dbReference>
<dbReference type="PROSITE" id="PS00107">
    <property type="entry name" value="PROTEIN_KINASE_ATP"/>
    <property type="match status" value="1"/>
</dbReference>
<organism evidence="8 9">
    <name type="scientific">Streptomyces antnestii</name>
    <dbReference type="NCBI Taxonomy" id="2494256"/>
    <lineage>
        <taxon>Bacteria</taxon>
        <taxon>Bacillati</taxon>
        <taxon>Actinomycetota</taxon>
        <taxon>Actinomycetes</taxon>
        <taxon>Kitasatosporales</taxon>
        <taxon>Streptomycetaceae</taxon>
        <taxon>Streptomyces</taxon>
    </lineage>
</organism>
<dbReference type="Gene3D" id="2.40.128.630">
    <property type="match status" value="1"/>
</dbReference>
<evidence type="ECO:0000256" key="3">
    <source>
        <dbReference type="ARBA" id="ARBA00022777"/>
    </source>
</evidence>
<evidence type="ECO:0000259" key="7">
    <source>
        <dbReference type="PROSITE" id="PS50011"/>
    </source>
</evidence>
<evidence type="ECO:0000313" key="8">
    <source>
        <dbReference type="EMBL" id="RVU23918.1"/>
    </source>
</evidence>
<dbReference type="Proteomes" id="UP000283128">
    <property type="component" value="Unassembled WGS sequence"/>
</dbReference>
<evidence type="ECO:0000313" key="9">
    <source>
        <dbReference type="Proteomes" id="UP000283128"/>
    </source>
</evidence>
<sequence>MAPHEPRAVVPLQFQRRHHRRVGAGHRGPLQHPGGDRDRRVPERRQGRLRGAAHLGRQGAVGAAGEARPGRRLTAGVGDRSRDQSPRHLERGGARQHGVRQRRRPAPGVPGGRRMTVPPSSPSPPPSSPSSPSAPSSSLVPPPSSASLPATVGPYRVLRLLGSGGMGRVYLAATRAGRPVAVKVVRESYAQDPRFRERFRAETEAAFKVSGAFTAPVLAADPDAALPWLATAYLPAPSLSDAVTAHGAMPEQMVRALAAGLAEALAAIHAAGLVHRDLKPSNILLTEDGPRVIDFGIARAVDASGLTGTGQILGTAGYMPPEQISGRTCTAAGDVFSLGATLAFAAAGRGPFGASGLHILLYRTVHEEPDLDGTPEALREPLSACLAKEPWRRPQVPQLAELFGAPPLPGTGWLPQSVERDVRRREETVQEELANAPSGRWSRRQVIAAAGGAVAAAAFGGWYLTRGSTSGQQPDPPQVLWRKQLPDGFTKVWTAARGRVLLSDSNGAGVAAVDPDTGHTLWRSDPYGTVSSATDGHTVYAIELDGAVHARDLATGARTWRFAPPGDSSPEATDLIVQAGAGGWTYVTSANTRALYALDGSGTVRWHRDAPLTTVYPRGKVLLCVTRPEGALEYRRTAHALDARSGEKLWSHPAELFGIGTNPGTRMAVALRHDTAELTGLRLSDGHPLWTVPTGLDPGDEIIDETLAGMALLSDDGRTVILQQSLANGSFAALDAGTGKTLWRDRPASVQQLSPFGTSLFTTATPPVGTDLTAGHGPLTAYALRSGHRLWRTADLGKGLSLVLAARAGLALLGTNGGSHPGLHGYALSDGSRIWSLPYEGDTLSVPWTATSSGNRTWASSGNTLLGLKL</sequence>
<feature type="domain" description="Protein kinase" evidence="7">
    <location>
        <begin position="155"/>
        <end position="408"/>
    </location>
</feature>
<dbReference type="Gene3D" id="3.30.200.20">
    <property type="entry name" value="Phosphorylase Kinase, domain 1"/>
    <property type="match status" value="1"/>
</dbReference>